<dbReference type="STRING" id="432608.A6V39_04080"/>
<keyword evidence="1" id="KW-0472">Membrane</keyword>
<sequence>MLGIYPIIKLVAPTGIVAVLNLFTYLSFQINTKIQTNNRNWRIQKHFRTVKKEIFDNIIGERDTLINSRYGTIEAFFKNEKNKDFLKQYGGTSLINAWDKIAPKSGEAILQDQEKKNDFFQEVRVFCISKKDAEDKKLLVEISKLCSKKTVQEKDFDLPD</sequence>
<protein>
    <submittedName>
        <fullName evidence="2">Uncharacterized protein</fullName>
    </submittedName>
</protein>
<reference evidence="3" key="1">
    <citation type="submission" date="2016-04" db="EMBL/GenBank/DDBJ databases">
        <authorList>
            <person name="Quiroz-Castaneda R.E."/>
            <person name="Martinez-Ocampo F."/>
        </authorList>
    </citation>
    <scope>NUCLEOTIDE SEQUENCE [LARGE SCALE GENOMIC DNA]</scope>
    <source>
        <strain evidence="3">INIFAP01</strain>
    </source>
</reference>
<keyword evidence="3" id="KW-1185">Reference proteome</keyword>
<comment type="caution">
    <text evidence="2">The sequence shown here is derived from an EMBL/GenBank/DDBJ whole genome shotgun (WGS) entry which is preliminary data.</text>
</comment>
<evidence type="ECO:0000313" key="2">
    <source>
        <dbReference type="EMBL" id="OAL10067.1"/>
    </source>
</evidence>
<name>A0A1A9QC73_9MOLU</name>
<dbReference type="EMBL" id="LWUJ01000012">
    <property type="protein sequence ID" value="OAL10067.1"/>
    <property type="molecule type" value="Genomic_DNA"/>
</dbReference>
<evidence type="ECO:0000313" key="3">
    <source>
        <dbReference type="Proteomes" id="UP000077623"/>
    </source>
</evidence>
<accession>A0A1A9QC73</accession>
<organism evidence="2 3">
    <name type="scientific">Candidatus Mycoplasma haematobovis</name>
    <dbReference type="NCBI Taxonomy" id="432608"/>
    <lineage>
        <taxon>Bacteria</taxon>
        <taxon>Bacillati</taxon>
        <taxon>Mycoplasmatota</taxon>
        <taxon>Mollicutes</taxon>
        <taxon>Mycoplasmataceae</taxon>
        <taxon>Mycoplasma</taxon>
    </lineage>
</organism>
<dbReference type="AlphaFoldDB" id="A0A1A9QC73"/>
<dbReference type="Proteomes" id="UP000077623">
    <property type="component" value="Unassembled WGS sequence"/>
</dbReference>
<proteinExistence type="predicted"/>
<dbReference type="RefSeq" id="WP_187150454.1">
    <property type="nucleotide sequence ID" value="NZ_LWUJ01000012.1"/>
</dbReference>
<keyword evidence="1" id="KW-0812">Transmembrane</keyword>
<evidence type="ECO:0000256" key="1">
    <source>
        <dbReference type="SAM" id="Phobius"/>
    </source>
</evidence>
<feature type="transmembrane region" description="Helical" evidence="1">
    <location>
        <begin position="7"/>
        <end position="28"/>
    </location>
</feature>
<gene>
    <name evidence="2" type="ORF">A6V39_04080</name>
</gene>
<keyword evidence="1" id="KW-1133">Transmembrane helix</keyword>